<keyword evidence="3" id="KW-1185">Reference proteome</keyword>
<dbReference type="InParanoid" id="A0A078AW75"/>
<dbReference type="EMBL" id="CCKQ01014915">
    <property type="protein sequence ID" value="CDW86720.1"/>
    <property type="molecule type" value="Genomic_DNA"/>
</dbReference>
<dbReference type="Proteomes" id="UP000039865">
    <property type="component" value="Unassembled WGS sequence"/>
</dbReference>
<reference evidence="2 3" key="1">
    <citation type="submission" date="2014-06" db="EMBL/GenBank/DDBJ databases">
        <authorList>
            <person name="Swart Estienne"/>
        </authorList>
    </citation>
    <scope>NUCLEOTIDE SEQUENCE [LARGE SCALE GENOMIC DNA]</scope>
    <source>
        <strain evidence="2 3">130c</strain>
    </source>
</reference>
<accession>A0A078AW75</accession>
<organism evidence="2 3">
    <name type="scientific">Stylonychia lemnae</name>
    <name type="common">Ciliate</name>
    <dbReference type="NCBI Taxonomy" id="5949"/>
    <lineage>
        <taxon>Eukaryota</taxon>
        <taxon>Sar</taxon>
        <taxon>Alveolata</taxon>
        <taxon>Ciliophora</taxon>
        <taxon>Intramacronucleata</taxon>
        <taxon>Spirotrichea</taxon>
        <taxon>Stichotrichia</taxon>
        <taxon>Sporadotrichida</taxon>
        <taxon>Oxytrichidae</taxon>
        <taxon>Stylonychinae</taxon>
        <taxon>Stylonychia</taxon>
    </lineage>
</organism>
<proteinExistence type="predicted"/>
<evidence type="ECO:0000313" key="3">
    <source>
        <dbReference type="Proteomes" id="UP000039865"/>
    </source>
</evidence>
<protein>
    <submittedName>
        <fullName evidence="2">Interferon-inducible protein gig2</fullName>
    </submittedName>
</protein>
<dbReference type="SUPFAM" id="SSF56399">
    <property type="entry name" value="ADP-ribosylation"/>
    <property type="match status" value="1"/>
</dbReference>
<gene>
    <name evidence="2" type="primary">Contig12244.g13080</name>
    <name evidence="2" type="ORF">STYLEM_15818</name>
</gene>
<evidence type="ECO:0000313" key="2">
    <source>
        <dbReference type="EMBL" id="CDW86720.1"/>
    </source>
</evidence>
<evidence type="ECO:0000259" key="1">
    <source>
        <dbReference type="Pfam" id="PF00644"/>
    </source>
</evidence>
<dbReference type="Gene3D" id="3.90.228.10">
    <property type="match status" value="1"/>
</dbReference>
<dbReference type="Pfam" id="PF00644">
    <property type="entry name" value="PARP"/>
    <property type="match status" value="1"/>
</dbReference>
<dbReference type="InterPro" id="IPR012317">
    <property type="entry name" value="Poly(ADP-ribose)pol_cat_dom"/>
</dbReference>
<dbReference type="GO" id="GO:0003950">
    <property type="term" value="F:NAD+ poly-ADP-ribosyltransferase activity"/>
    <property type="evidence" value="ECO:0007669"/>
    <property type="project" value="InterPro"/>
</dbReference>
<name>A0A078AW75_STYLE</name>
<feature type="domain" description="PARP catalytic" evidence="1">
    <location>
        <begin position="36"/>
        <end position="75"/>
    </location>
</feature>
<dbReference type="AlphaFoldDB" id="A0A078AW75"/>
<sequence>MNRTQKCKANGCDQTHSKHYCKLCEDKNSNHLARNCPDAITLYHGTPFDNIKSIIDNGLRASTGGCLGQGIYFAKGQEAKEVSIGKGDGKKMAIIKCKVNVDPKYCKTAQHSAWLGIKHEFQEWCLTDYTKYRIIGFGVIDGVVNGDISLPRGEIYYNSDTLCTGKENYGKKIVSEYDFLND</sequence>
<dbReference type="OrthoDB" id="10671592at2759"/>